<dbReference type="AlphaFoldDB" id="A0A1G7L4U0"/>
<dbReference type="PANTHER" id="PTHR39337:SF1">
    <property type="entry name" value="BLR5642 PROTEIN"/>
    <property type="match status" value="1"/>
</dbReference>
<dbReference type="STRING" id="1391627.SAMN05216464_11839"/>
<name>A0A1G7L4U0_9SPHI</name>
<dbReference type="PANTHER" id="PTHR39337">
    <property type="entry name" value="BLR5642 PROTEIN"/>
    <property type="match status" value="1"/>
</dbReference>
<gene>
    <name evidence="1" type="ORF">SAMN05216464_11839</name>
</gene>
<dbReference type="PIRSF" id="PIRSF024492">
    <property type="entry name" value="UCP024492"/>
    <property type="match status" value="1"/>
</dbReference>
<evidence type="ECO:0000313" key="2">
    <source>
        <dbReference type="Proteomes" id="UP000199072"/>
    </source>
</evidence>
<dbReference type="Proteomes" id="UP000199072">
    <property type="component" value="Unassembled WGS sequence"/>
</dbReference>
<accession>A0A1G7L4U0</accession>
<reference evidence="1 2" key="1">
    <citation type="submission" date="2016-10" db="EMBL/GenBank/DDBJ databases">
        <authorList>
            <person name="de Groot N.N."/>
        </authorList>
    </citation>
    <scope>NUCLEOTIDE SEQUENCE [LARGE SCALE GENOMIC DNA]</scope>
    <source>
        <strain evidence="1 2">47C3B</strain>
    </source>
</reference>
<keyword evidence="2" id="KW-1185">Reference proteome</keyword>
<dbReference type="Pfam" id="PF04343">
    <property type="entry name" value="DUF488"/>
    <property type="match status" value="1"/>
</dbReference>
<evidence type="ECO:0000313" key="1">
    <source>
        <dbReference type="EMBL" id="SDF44508.1"/>
    </source>
</evidence>
<proteinExistence type="predicted"/>
<dbReference type="EMBL" id="FNAI01000018">
    <property type="protein sequence ID" value="SDF44508.1"/>
    <property type="molecule type" value="Genomic_DNA"/>
</dbReference>
<evidence type="ECO:0008006" key="3">
    <source>
        <dbReference type="Google" id="ProtNLM"/>
    </source>
</evidence>
<sequence length="184" mass="21046">MAGKVLYTIGYGSRDFEKFLELLVRYEIKFLIDVRTSPYSKMNPPFNKENLDIKLKENKIKYVFMGDSLGGRPRDLSCYDEEGKVDYDVIKTRKFFLEGIDRLKTAYSKKIKVALMCSEGKPSDCHRSKLIGSFLHAEKIEIEHIDENGNLKDQATVINEVTKGLNTTDLFGNPTGLTSRKAYQ</sequence>
<dbReference type="InterPro" id="IPR014519">
    <property type="entry name" value="UCP024492"/>
</dbReference>
<dbReference type="OrthoDB" id="9789109at2"/>
<dbReference type="InterPro" id="IPR007438">
    <property type="entry name" value="DUF488"/>
</dbReference>
<organism evidence="1 2">
    <name type="scientific">Mucilaginibacter pineti</name>
    <dbReference type="NCBI Taxonomy" id="1391627"/>
    <lineage>
        <taxon>Bacteria</taxon>
        <taxon>Pseudomonadati</taxon>
        <taxon>Bacteroidota</taxon>
        <taxon>Sphingobacteriia</taxon>
        <taxon>Sphingobacteriales</taxon>
        <taxon>Sphingobacteriaceae</taxon>
        <taxon>Mucilaginibacter</taxon>
    </lineage>
</organism>
<dbReference type="RefSeq" id="WP_091155438.1">
    <property type="nucleotide sequence ID" value="NZ_FNAI01000018.1"/>
</dbReference>
<protein>
    <recommendedName>
        <fullName evidence="3">DUF488 domain-containing protein</fullName>
    </recommendedName>
</protein>